<feature type="compositionally biased region" description="Pro residues" evidence="1">
    <location>
        <begin position="11"/>
        <end position="21"/>
    </location>
</feature>
<dbReference type="EMBL" id="MLCO01000456">
    <property type="protein sequence ID" value="ONG43981.1"/>
    <property type="molecule type" value="Genomic_DNA"/>
</dbReference>
<accession>A0A1V2GW77</accession>
<evidence type="ECO:0008006" key="4">
    <source>
        <dbReference type="Google" id="ProtNLM"/>
    </source>
</evidence>
<dbReference type="AlphaFoldDB" id="A0A1V2GW77"/>
<organism evidence="2 3">
    <name type="scientific">Teichococcus deserti</name>
    <dbReference type="NCBI Taxonomy" id="1817963"/>
    <lineage>
        <taxon>Bacteria</taxon>
        <taxon>Pseudomonadati</taxon>
        <taxon>Pseudomonadota</taxon>
        <taxon>Alphaproteobacteria</taxon>
        <taxon>Acetobacterales</taxon>
        <taxon>Roseomonadaceae</taxon>
        <taxon>Roseomonas</taxon>
    </lineage>
</organism>
<sequence>MGRLLAQQPAAPAPAPAPAPAGTPSRIRGRITALDGATLRVATREGGTAEIALAETATVSALRRVALADITPGTSVGAVAEPGADGELKAVAITVLPAGMRITERQVAWDLAPGTSMNDGPVEAVVESAAGRDLRLSIQGKPVLLRVTPETPLLMPIPASRADLVAGAAVFINATQGADGRLSAARVTVGKDGVDPAI</sequence>
<dbReference type="Proteomes" id="UP000188879">
    <property type="component" value="Unassembled WGS sequence"/>
</dbReference>
<gene>
    <name evidence="2" type="ORF">BKE38_28550</name>
</gene>
<feature type="compositionally biased region" description="Low complexity" evidence="1">
    <location>
        <begin position="1"/>
        <end position="10"/>
    </location>
</feature>
<comment type="caution">
    <text evidence="2">The sequence shown here is derived from an EMBL/GenBank/DDBJ whole genome shotgun (WGS) entry which is preliminary data.</text>
</comment>
<name>A0A1V2GW77_9PROT</name>
<evidence type="ECO:0000313" key="3">
    <source>
        <dbReference type="Proteomes" id="UP000188879"/>
    </source>
</evidence>
<protein>
    <recommendedName>
        <fullName evidence="4">DUF5666 domain-containing protein</fullName>
    </recommendedName>
</protein>
<reference evidence="2 3" key="1">
    <citation type="submission" date="2016-10" db="EMBL/GenBank/DDBJ databases">
        <title>Draft Genome sequence of Roseomonas sp. strain M3.</title>
        <authorList>
            <person name="Subhash Y."/>
            <person name="Lee S."/>
        </authorList>
    </citation>
    <scope>NUCLEOTIDE SEQUENCE [LARGE SCALE GENOMIC DNA]</scope>
    <source>
        <strain evidence="2 3">M3</strain>
    </source>
</reference>
<evidence type="ECO:0000256" key="1">
    <source>
        <dbReference type="SAM" id="MobiDB-lite"/>
    </source>
</evidence>
<proteinExistence type="predicted"/>
<feature type="region of interest" description="Disordered" evidence="1">
    <location>
        <begin position="1"/>
        <end position="26"/>
    </location>
</feature>
<keyword evidence="3" id="KW-1185">Reference proteome</keyword>
<evidence type="ECO:0000313" key="2">
    <source>
        <dbReference type="EMBL" id="ONG43981.1"/>
    </source>
</evidence>